<organism evidence="1">
    <name type="scientific">uncultured Rubrobacteraceae bacterium</name>
    <dbReference type="NCBI Taxonomy" id="349277"/>
    <lineage>
        <taxon>Bacteria</taxon>
        <taxon>Bacillati</taxon>
        <taxon>Actinomycetota</taxon>
        <taxon>Rubrobacteria</taxon>
        <taxon>Rubrobacterales</taxon>
        <taxon>Rubrobacteraceae</taxon>
        <taxon>environmental samples</taxon>
    </lineage>
</organism>
<evidence type="ECO:0000313" key="1">
    <source>
        <dbReference type="EMBL" id="CAA9448677.1"/>
    </source>
</evidence>
<accession>A0A6J4QLV5</accession>
<dbReference type="EMBL" id="CADCVH010000021">
    <property type="protein sequence ID" value="CAA9448677.1"/>
    <property type="molecule type" value="Genomic_DNA"/>
</dbReference>
<gene>
    <name evidence="1" type="ORF">AVDCRST_MAG02-665</name>
</gene>
<reference evidence="1" key="1">
    <citation type="submission" date="2020-02" db="EMBL/GenBank/DDBJ databases">
        <authorList>
            <person name="Meier V. D."/>
        </authorList>
    </citation>
    <scope>NUCLEOTIDE SEQUENCE</scope>
    <source>
        <strain evidence="1">AVDCRST_MAG02</strain>
    </source>
</reference>
<sequence length="37" mass="4199">MRVGLRVQRGWSFAGWNEMIRLGENLTAEAVRPWGGP</sequence>
<protein>
    <submittedName>
        <fullName evidence="1">Uncharacterized protein</fullName>
    </submittedName>
</protein>
<proteinExistence type="predicted"/>
<name>A0A6J4QLV5_9ACTN</name>
<dbReference type="AlphaFoldDB" id="A0A6J4QLV5"/>